<feature type="transmembrane region" description="Helical" evidence="1">
    <location>
        <begin position="297"/>
        <end position="318"/>
    </location>
</feature>
<feature type="domain" description="Acyltransferase 3" evidence="2">
    <location>
        <begin position="5"/>
        <end position="315"/>
    </location>
</feature>
<gene>
    <name evidence="3" type="ORF">BSYN_11000</name>
</gene>
<evidence type="ECO:0000259" key="2">
    <source>
        <dbReference type="Pfam" id="PF01757"/>
    </source>
</evidence>
<feature type="transmembrane region" description="Helical" evidence="1">
    <location>
        <begin position="110"/>
        <end position="128"/>
    </location>
</feature>
<evidence type="ECO:0000256" key="1">
    <source>
        <dbReference type="SAM" id="Phobius"/>
    </source>
</evidence>
<feature type="transmembrane region" description="Helical" evidence="1">
    <location>
        <begin position="140"/>
        <end position="173"/>
    </location>
</feature>
<dbReference type="PANTHER" id="PTHR37312:SF1">
    <property type="entry name" value="MEMBRANE-BOUND ACYLTRANSFERASE YKRP-RELATED"/>
    <property type="match status" value="1"/>
</dbReference>
<dbReference type="Proteomes" id="UP001496674">
    <property type="component" value="Chromosome"/>
</dbReference>
<feature type="transmembrane region" description="Helical" evidence="1">
    <location>
        <begin position="221"/>
        <end position="247"/>
    </location>
</feature>
<evidence type="ECO:0000313" key="3">
    <source>
        <dbReference type="EMBL" id="BEG98835.1"/>
    </source>
</evidence>
<feature type="transmembrane region" description="Helical" evidence="1">
    <location>
        <begin position="37"/>
        <end position="57"/>
    </location>
</feature>
<evidence type="ECO:0000313" key="4">
    <source>
        <dbReference type="Proteomes" id="UP001496674"/>
    </source>
</evidence>
<reference evidence="3 4" key="1">
    <citation type="submission" date="2023-04" db="EMBL/GenBank/DDBJ databases">
        <title>Draft genome sequence of acteroides sedimenti strain YN3PY1.</title>
        <authorList>
            <person name="Yoshida N."/>
        </authorList>
    </citation>
    <scope>NUCLEOTIDE SEQUENCE [LARGE SCALE GENOMIC DNA]</scope>
    <source>
        <strain evidence="3 4">YN3PY1</strain>
    </source>
</reference>
<protein>
    <recommendedName>
        <fullName evidence="2">Acyltransferase 3 domain-containing protein</fullName>
    </recommendedName>
</protein>
<organism evidence="3 4">
    <name type="scientific">Bacteroides sedimenti</name>
    <dbReference type="NCBI Taxonomy" id="2136147"/>
    <lineage>
        <taxon>Bacteria</taxon>
        <taxon>Pseudomonadati</taxon>
        <taxon>Bacteroidota</taxon>
        <taxon>Bacteroidia</taxon>
        <taxon>Bacteroidales</taxon>
        <taxon>Bacteroidaceae</taxon>
        <taxon>Bacteroides</taxon>
    </lineage>
</organism>
<keyword evidence="1" id="KW-1133">Transmembrane helix</keyword>
<proteinExistence type="predicted"/>
<dbReference type="EMBL" id="AP028055">
    <property type="protein sequence ID" value="BEG98835.1"/>
    <property type="molecule type" value="Genomic_DNA"/>
</dbReference>
<sequence>MGKRIYYLDLIKFFAIYIVILGHAIQYIGKGFWHNPLWELIYSFHMALFMIMSGYFFSSSMKLSAGAFFKKKSVQLLLPAVAWYSFLCLVYSFINPGLEEENIMKFDMHGLVNSFWFLKCVFGCYFIARISLKLIKNEFLAAIISSVVLCIVPFGSLVAINFLLPFFWIGLFYKKYREKIEKDASLWWGASLALFIFCLACWEGSYTIYKSPIELFSFHPFHFATATFGIALFRFLIGLAGSAFFIISVQMLYERYANRQWISKCCEIGKYTLGIYIIQMILFERVFMLLSLRLDDWLVYLLAPGLSLAILALCLTIIKTIERNSYSRFLLLGTPR</sequence>
<dbReference type="PANTHER" id="PTHR37312">
    <property type="entry name" value="MEMBRANE-BOUND ACYLTRANSFERASE YKRP-RELATED"/>
    <property type="match status" value="1"/>
</dbReference>
<feature type="transmembrane region" description="Helical" evidence="1">
    <location>
        <begin position="268"/>
        <end position="291"/>
    </location>
</feature>
<name>A0ABN6Z2Q0_9BACE</name>
<dbReference type="InterPro" id="IPR052734">
    <property type="entry name" value="Nod_factor_acetyltransferase"/>
</dbReference>
<keyword evidence="1" id="KW-0472">Membrane</keyword>
<dbReference type="Pfam" id="PF01757">
    <property type="entry name" value="Acyl_transf_3"/>
    <property type="match status" value="1"/>
</dbReference>
<dbReference type="InterPro" id="IPR002656">
    <property type="entry name" value="Acyl_transf_3_dom"/>
</dbReference>
<dbReference type="RefSeq" id="WP_353334042.1">
    <property type="nucleotide sequence ID" value="NZ_AP028055.1"/>
</dbReference>
<feature type="transmembrane region" description="Helical" evidence="1">
    <location>
        <begin position="185"/>
        <end position="209"/>
    </location>
</feature>
<keyword evidence="4" id="KW-1185">Reference proteome</keyword>
<accession>A0ABN6Z2Q0</accession>
<keyword evidence="1" id="KW-0812">Transmembrane</keyword>
<feature type="transmembrane region" description="Helical" evidence="1">
    <location>
        <begin position="77"/>
        <end position="98"/>
    </location>
</feature>
<feature type="transmembrane region" description="Helical" evidence="1">
    <location>
        <begin position="6"/>
        <end position="25"/>
    </location>
</feature>